<dbReference type="InterPro" id="IPR052895">
    <property type="entry name" value="HetReg/Transcr_Mod"/>
</dbReference>
<evidence type="ECO:0000313" key="3">
    <source>
        <dbReference type="Proteomes" id="UP000038010"/>
    </source>
</evidence>
<reference evidence="2 3" key="1">
    <citation type="submission" date="2015-06" db="EMBL/GenBank/DDBJ databases">
        <title>Draft genome of the ant-associated black yeast Phialophora attae CBS 131958.</title>
        <authorList>
            <person name="Moreno L.F."/>
            <person name="Stielow B.J."/>
            <person name="de Hoog S."/>
            <person name="Vicente V.A."/>
            <person name="Weiss V.A."/>
            <person name="de Vries M."/>
            <person name="Cruz L.M."/>
            <person name="Souza E.M."/>
        </authorList>
    </citation>
    <scope>NUCLEOTIDE SEQUENCE [LARGE SCALE GENOMIC DNA]</scope>
    <source>
        <strain evidence="2 3">CBS 131958</strain>
    </source>
</reference>
<dbReference type="Pfam" id="PF06985">
    <property type="entry name" value="HET"/>
    <property type="match status" value="1"/>
</dbReference>
<dbReference type="GeneID" id="28736858"/>
<name>A0A0N1H2P7_9EURO</name>
<comment type="caution">
    <text evidence="2">The sequence shown here is derived from an EMBL/GenBank/DDBJ whole genome shotgun (WGS) entry which is preliminary data.</text>
</comment>
<dbReference type="AlphaFoldDB" id="A0A0N1H2P7"/>
<proteinExistence type="predicted"/>
<evidence type="ECO:0000259" key="1">
    <source>
        <dbReference type="Pfam" id="PF06985"/>
    </source>
</evidence>
<dbReference type="EMBL" id="LFJN01000038">
    <property type="protein sequence ID" value="KPI35582.1"/>
    <property type="molecule type" value="Genomic_DNA"/>
</dbReference>
<feature type="domain" description="Heterokaryon incompatibility" evidence="1">
    <location>
        <begin position="59"/>
        <end position="147"/>
    </location>
</feature>
<dbReference type="RefSeq" id="XP_017995545.1">
    <property type="nucleotide sequence ID" value="XM_018144978.1"/>
</dbReference>
<accession>A0A0N1H2P7</accession>
<dbReference type="Proteomes" id="UP000038010">
    <property type="component" value="Unassembled WGS sequence"/>
</dbReference>
<sequence>MAKASLAPSIYTPLKPWETRLIELLPGAFGDDIECHLQVAVVTAAEGLGLVNDNKQQVYEAISYTWGYPELTAPVICNGVTTYVPPPLSTALKYLRLQSESRYLWCDALCIDQANLAEKSIQVQAIWRIFDKAKRVVGWLGEFDEQTAARLDENEILIFDLPYFSRCWVRAEIVNIDKVVFQYNHKTVNPLRGSPGSNIVRKFSASSPIPPGLTAAVWKRVVLLSTDHEEYFTSSTQVARGVRLTTAAYDRLRFTVSFVELMLSNQLFECTDRRDIVYSFAPRLQNQWTHVLDIANFMKLRTDYDISFEELQQVVIKFVMNLQGDYRLLYWFRSADQHRTCSWQPSWNELADSRGQPSVLYINLLEPDPLLYAENFTYQDLKPDGRLRLCALPIGFCSSPQALKIEPPPSQWLTSSQEYQVKYGSDLRFWSVSRAFLREDLILESRRVAEPGSAQAGDAIVVPCGSESPCIIRRLTEHTWQFVSYARWVSASEASADKPVSYSWTTLSSWLWDQDWDIGQWEQPRRGFRDYVLV</sequence>
<dbReference type="OrthoDB" id="3477286at2759"/>
<dbReference type="InterPro" id="IPR010730">
    <property type="entry name" value="HET"/>
</dbReference>
<organism evidence="2 3">
    <name type="scientific">Cyphellophora attinorum</name>
    <dbReference type="NCBI Taxonomy" id="1664694"/>
    <lineage>
        <taxon>Eukaryota</taxon>
        <taxon>Fungi</taxon>
        <taxon>Dikarya</taxon>
        <taxon>Ascomycota</taxon>
        <taxon>Pezizomycotina</taxon>
        <taxon>Eurotiomycetes</taxon>
        <taxon>Chaetothyriomycetidae</taxon>
        <taxon>Chaetothyriales</taxon>
        <taxon>Cyphellophoraceae</taxon>
        <taxon>Cyphellophora</taxon>
    </lineage>
</organism>
<dbReference type="PANTHER" id="PTHR24148">
    <property type="entry name" value="ANKYRIN REPEAT DOMAIN-CONTAINING PROTEIN 39 HOMOLOG-RELATED"/>
    <property type="match status" value="1"/>
</dbReference>
<dbReference type="STRING" id="1664694.A0A0N1H2P7"/>
<dbReference type="PANTHER" id="PTHR24148:SF64">
    <property type="entry name" value="HETEROKARYON INCOMPATIBILITY DOMAIN-CONTAINING PROTEIN"/>
    <property type="match status" value="1"/>
</dbReference>
<dbReference type="VEuPathDB" id="FungiDB:AB675_4813"/>
<gene>
    <name evidence="2" type="ORF">AB675_4813</name>
</gene>
<evidence type="ECO:0000313" key="2">
    <source>
        <dbReference type="EMBL" id="KPI35582.1"/>
    </source>
</evidence>
<protein>
    <recommendedName>
        <fullName evidence="1">Heterokaryon incompatibility domain-containing protein</fullName>
    </recommendedName>
</protein>
<keyword evidence="3" id="KW-1185">Reference proteome</keyword>